<sequence>MRYSWAMVGVVALLSGCSTAALTSTPSATATATATATSAVKTVETQTAKPLTLSEQFIQHGYNDGCKDALKNQWQPSKTILDDMKGVEKMKYVEGWKKGYQRCVNGIGPVIINDTMPISQQKK</sequence>
<evidence type="ECO:0000313" key="2">
    <source>
        <dbReference type="EMBL" id="MCF2302834.1"/>
    </source>
</evidence>
<evidence type="ECO:0000256" key="1">
    <source>
        <dbReference type="SAM" id="SignalP"/>
    </source>
</evidence>
<organism evidence="2 3">
    <name type="scientific">Photobacterium phosphoreum</name>
    <dbReference type="NCBI Taxonomy" id="659"/>
    <lineage>
        <taxon>Bacteria</taxon>
        <taxon>Pseudomonadati</taxon>
        <taxon>Pseudomonadota</taxon>
        <taxon>Gammaproteobacteria</taxon>
        <taxon>Vibrionales</taxon>
        <taxon>Vibrionaceae</taxon>
        <taxon>Photobacterium</taxon>
    </lineage>
</organism>
<proteinExistence type="predicted"/>
<reference evidence="2" key="1">
    <citation type="submission" date="2019-11" db="EMBL/GenBank/DDBJ databases">
        <title>Comparative genomics of photobacteria reveal adaptation to distinct habitats.</title>
        <authorList>
            <person name="Fuertes-Perez S."/>
            <person name="Hilgarth M."/>
            <person name="Vogel R.F."/>
        </authorList>
    </citation>
    <scope>NUCLEOTIDE SEQUENCE</scope>
    <source>
        <strain evidence="2">TMW2.2145</strain>
    </source>
</reference>
<gene>
    <name evidence="2" type="ORF">GLP33_13950</name>
</gene>
<dbReference type="AlphaFoldDB" id="A0AAW4ZTX4"/>
<comment type="caution">
    <text evidence="2">The sequence shown here is derived from an EMBL/GenBank/DDBJ whole genome shotgun (WGS) entry which is preliminary data.</text>
</comment>
<dbReference type="RefSeq" id="WP_232581444.1">
    <property type="nucleotide sequence ID" value="NZ_WMCP01000017.1"/>
</dbReference>
<evidence type="ECO:0000313" key="3">
    <source>
        <dbReference type="Proteomes" id="UP000813876"/>
    </source>
</evidence>
<dbReference type="EMBL" id="WMCP01000017">
    <property type="protein sequence ID" value="MCF2302834.1"/>
    <property type="molecule type" value="Genomic_DNA"/>
</dbReference>
<feature type="chain" id="PRO_5043879420" description="Lipoprotein" evidence="1">
    <location>
        <begin position="21"/>
        <end position="123"/>
    </location>
</feature>
<name>A0AAW4ZTX4_PHOPO</name>
<feature type="signal peptide" evidence="1">
    <location>
        <begin position="1"/>
        <end position="20"/>
    </location>
</feature>
<protein>
    <recommendedName>
        <fullName evidence="4">Lipoprotein</fullName>
    </recommendedName>
</protein>
<accession>A0AAW4ZTX4</accession>
<keyword evidence="1" id="KW-0732">Signal</keyword>
<evidence type="ECO:0008006" key="4">
    <source>
        <dbReference type="Google" id="ProtNLM"/>
    </source>
</evidence>
<dbReference type="Proteomes" id="UP000813876">
    <property type="component" value="Unassembled WGS sequence"/>
</dbReference>
<dbReference type="PROSITE" id="PS51257">
    <property type="entry name" value="PROKAR_LIPOPROTEIN"/>
    <property type="match status" value="1"/>
</dbReference>